<proteinExistence type="predicted"/>
<accession>A0ABN8F0K0</accession>
<keyword evidence="3" id="KW-1185">Reference proteome</keyword>
<organism evidence="2 3">
    <name type="scientific">Neolewinella maritima</name>
    <dbReference type="NCBI Taxonomy" id="1383882"/>
    <lineage>
        <taxon>Bacteria</taxon>
        <taxon>Pseudomonadati</taxon>
        <taxon>Bacteroidota</taxon>
        <taxon>Saprospiria</taxon>
        <taxon>Saprospirales</taxon>
        <taxon>Lewinellaceae</taxon>
        <taxon>Neolewinella</taxon>
    </lineage>
</organism>
<dbReference type="Proteomes" id="UP000837803">
    <property type="component" value="Unassembled WGS sequence"/>
</dbReference>
<protein>
    <recommendedName>
        <fullName evidence="4">DUF4856 domain-containing protein</fullName>
    </recommendedName>
</protein>
<evidence type="ECO:0000313" key="2">
    <source>
        <dbReference type="EMBL" id="CAH1000008.1"/>
    </source>
</evidence>
<dbReference type="PROSITE" id="PS51257">
    <property type="entry name" value="PROKAR_LIPOPROTEIN"/>
    <property type="match status" value="1"/>
</dbReference>
<evidence type="ECO:0000256" key="1">
    <source>
        <dbReference type="SAM" id="SignalP"/>
    </source>
</evidence>
<name>A0ABN8F0K0_9BACT</name>
<keyword evidence="1" id="KW-0732">Signal</keyword>
<reference evidence="2" key="1">
    <citation type="submission" date="2021-12" db="EMBL/GenBank/DDBJ databases">
        <authorList>
            <person name="Rodrigo-Torres L."/>
            <person name="Arahal R. D."/>
            <person name="Lucena T."/>
        </authorList>
    </citation>
    <scope>NUCLEOTIDE SEQUENCE</scope>
    <source>
        <strain evidence="2">CECT 8419</strain>
    </source>
</reference>
<feature type="chain" id="PRO_5045940756" description="DUF4856 domain-containing protein" evidence="1">
    <location>
        <begin position="20"/>
        <end position="406"/>
    </location>
</feature>
<gene>
    <name evidence="2" type="ORF">LEM8419_01213</name>
</gene>
<dbReference type="EMBL" id="CAKLPZ010000001">
    <property type="protein sequence ID" value="CAH1000008.1"/>
    <property type="molecule type" value="Genomic_DNA"/>
</dbReference>
<comment type="caution">
    <text evidence="2">The sequence shown here is derived from an EMBL/GenBank/DDBJ whole genome shotgun (WGS) entry which is preliminary data.</text>
</comment>
<evidence type="ECO:0000313" key="3">
    <source>
        <dbReference type="Proteomes" id="UP000837803"/>
    </source>
</evidence>
<feature type="signal peptide" evidence="1">
    <location>
        <begin position="1"/>
        <end position="19"/>
    </location>
</feature>
<sequence length="406" mass="43968">MIRTLPFLLLLGLLLTACQDDDDLPEPVLELPATYTFERAGMSTVSFDGQTTRIAMAEALVAALLDTTRSESDLLAMFRNAGPNGEDVSPFVDAALNASDKSLRSKVAASADYFSANATDATAIRTTFDSYPRRQASEVYPAWNTVAQAGQAGQVADGTSTRYVNAGGLEYNQAFAKSLLGALMLDQTLNNYLSPSVLDEARNRENQSAGVTEDGAAYTTMEHKWDEAYGYVFGASPTPATPLTSLGDDDSFLNEYLDRVDQDDDFSGIAEDVFRAFLRGRAAIVADDFTERDQQANRIQELLSRVIAVRATFYLARGSTALESANGPSAGFHALSEAYGFVYSLQFTRDPATGAPYFSRAEVGTMLDSLYGDYPTGFWAVEPATVRELGQQIADRFAFSYTAAAN</sequence>
<dbReference type="Pfam" id="PF16148">
    <property type="entry name" value="DUF4856"/>
    <property type="match status" value="1"/>
</dbReference>
<dbReference type="InterPro" id="IPR032331">
    <property type="entry name" value="DUF4856"/>
</dbReference>
<dbReference type="RefSeq" id="WP_238750122.1">
    <property type="nucleotide sequence ID" value="NZ_CAKLPZ010000001.1"/>
</dbReference>
<evidence type="ECO:0008006" key="4">
    <source>
        <dbReference type="Google" id="ProtNLM"/>
    </source>
</evidence>